<dbReference type="CDD" id="cd01392">
    <property type="entry name" value="HTH_LacI"/>
    <property type="match status" value="1"/>
</dbReference>
<dbReference type="InterPro" id="IPR000843">
    <property type="entry name" value="HTH_LacI"/>
</dbReference>
<dbReference type="PROSITE" id="PS50932">
    <property type="entry name" value="HTH_LACI_2"/>
    <property type="match status" value="1"/>
</dbReference>
<dbReference type="SUPFAM" id="SSF53822">
    <property type="entry name" value="Periplasmic binding protein-like I"/>
    <property type="match status" value="1"/>
</dbReference>
<feature type="domain" description="HTH lacI-type" evidence="4">
    <location>
        <begin position="5"/>
        <end position="59"/>
    </location>
</feature>
<dbReference type="CDD" id="cd06267">
    <property type="entry name" value="PBP1_LacI_sugar_binding-like"/>
    <property type="match status" value="1"/>
</dbReference>
<evidence type="ECO:0000313" key="5">
    <source>
        <dbReference type="EMBL" id="RPD95858.1"/>
    </source>
</evidence>
<keyword evidence="2" id="KW-0238">DNA-binding</keyword>
<dbReference type="GO" id="GO:0003700">
    <property type="term" value="F:DNA-binding transcription factor activity"/>
    <property type="evidence" value="ECO:0007669"/>
    <property type="project" value="TreeGrafter"/>
</dbReference>
<dbReference type="Gene3D" id="1.10.260.40">
    <property type="entry name" value="lambda repressor-like DNA-binding domains"/>
    <property type="match status" value="1"/>
</dbReference>
<dbReference type="SMART" id="SM00354">
    <property type="entry name" value="HTH_LACI"/>
    <property type="match status" value="1"/>
</dbReference>
<sequence length="337" mass="37923">MSNPITLKQLAKELNLSISTVSKALKDSYEINENTIARVQALAKKYNYRPNRMALSLKNNQTKTIGVIIPNILNYFFSKVLLGIEDEANKNGYQIIICLSNNKYKKELQSLELLSDGSVDGFILSIARETQRDKHHSHFKKIIDDDYPIVMFDRVSDNVACDKVVIDDFEATFNATNYLLNKGRKKIVLISTVSNLGIGKERANGYKEALKKNSKYKNKAIIIPITDKSKYDSIIDKLFEDHKDVDGILTTNNVSAVTALRIAQQKGLHIPKDLSLIGFSDDTISRLSNPKLTTIDQNAFEIGKKAVSTLISRLTSKTKTEYKTKVVKTDLLVRETT</sequence>
<dbReference type="Proteomes" id="UP000270856">
    <property type="component" value="Unassembled WGS sequence"/>
</dbReference>
<evidence type="ECO:0000256" key="3">
    <source>
        <dbReference type="ARBA" id="ARBA00023163"/>
    </source>
</evidence>
<dbReference type="Gene3D" id="3.40.50.2300">
    <property type="match status" value="2"/>
</dbReference>
<accession>A0A3N4NMS5</accession>
<dbReference type="SUPFAM" id="SSF47413">
    <property type="entry name" value="lambda repressor-like DNA-binding domains"/>
    <property type="match status" value="1"/>
</dbReference>
<dbReference type="PANTHER" id="PTHR30146:SF109">
    <property type="entry name" value="HTH-TYPE TRANSCRIPTIONAL REGULATOR GALS"/>
    <property type="match status" value="1"/>
</dbReference>
<dbReference type="InterPro" id="IPR001761">
    <property type="entry name" value="Peripla_BP/Lac1_sug-bd_dom"/>
</dbReference>
<dbReference type="InterPro" id="IPR028082">
    <property type="entry name" value="Peripla_BP_I"/>
</dbReference>
<dbReference type="RefSeq" id="WP_123898453.1">
    <property type="nucleotide sequence ID" value="NZ_RPFJ01000015.1"/>
</dbReference>
<evidence type="ECO:0000259" key="4">
    <source>
        <dbReference type="PROSITE" id="PS50932"/>
    </source>
</evidence>
<dbReference type="Pfam" id="PF00356">
    <property type="entry name" value="LacI"/>
    <property type="match status" value="1"/>
</dbReference>
<evidence type="ECO:0000313" key="6">
    <source>
        <dbReference type="Proteomes" id="UP000270856"/>
    </source>
</evidence>
<dbReference type="PANTHER" id="PTHR30146">
    <property type="entry name" value="LACI-RELATED TRANSCRIPTIONAL REPRESSOR"/>
    <property type="match status" value="1"/>
</dbReference>
<dbReference type="EMBL" id="RPFJ01000015">
    <property type="protein sequence ID" value="RPD95858.1"/>
    <property type="molecule type" value="Genomic_DNA"/>
</dbReference>
<dbReference type="GO" id="GO:0000976">
    <property type="term" value="F:transcription cis-regulatory region binding"/>
    <property type="evidence" value="ECO:0007669"/>
    <property type="project" value="TreeGrafter"/>
</dbReference>
<keyword evidence="3" id="KW-0804">Transcription</keyword>
<dbReference type="InterPro" id="IPR010982">
    <property type="entry name" value="Lambda_DNA-bd_dom_sf"/>
</dbReference>
<dbReference type="Pfam" id="PF00532">
    <property type="entry name" value="Peripla_BP_1"/>
    <property type="match status" value="1"/>
</dbReference>
<name>A0A3N4NMS5_9FLAO</name>
<comment type="caution">
    <text evidence="5">The sequence shown here is derived from an EMBL/GenBank/DDBJ whole genome shotgun (WGS) entry which is preliminary data.</text>
</comment>
<gene>
    <name evidence="5" type="ORF">EGM88_11615</name>
</gene>
<keyword evidence="6" id="KW-1185">Reference proteome</keyword>
<reference evidence="5 6" key="1">
    <citation type="submission" date="2018-11" db="EMBL/GenBank/DDBJ databases">
        <title>Aureibaculum marinum gen. nov., sp. nov., a member of the family Flavobacteriaceae isolated from the Bohai Sea.</title>
        <authorList>
            <person name="Ji X."/>
        </authorList>
    </citation>
    <scope>NUCLEOTIDE SEQUENCE [LARGE SCALE GENOMIC DNA]</scope>
    <source>
        <strain evidence="5 6">BH-SD17</strain>
    </source>
</reference>
<dbReference type="AlphaFoldDB" id="A0A3N4NMS5"/>
<proteinExistence type="predicted"/>
<protein>
    <submittedName>
        <fullName evidence="5">LacI family transcriptional regulator</fullName>
    </submittedName>
</protein>
<organism evidence="5 6">
    <name type="scientific">Aureibaculum marinum</name>
    <dbReference type="NCBI Taxonomy" id="2487930"/>
    <lineage>
        <taxon>Bacteria</taxon>
        <taxon>Pseudomonadati</taxon>
        <taxon>Bacteroidota</taxon>
        <taxon>Flavobacteriia</taxon>
        <taxon>Flavobacteriales</taxon>
        <taxon>Flavobacteriaceae</taxon>
        <taxon>Aureibaculum</taxon>
    </lineage>
</organism>
<evidence type="ECO:0000256" key="1">
    <source>
        <dbReference type="ARBA" id="ARBA00023015"/>
    </source>
</evidence>
<evidence type="ECO:0000256" key="2">
    <source>
        <dbReference type="ARBA" id="ARBA00023125"/>
    </source>
</evidence>
<dbReference type="OrthoDB" id="9768806at2"/>
<keyword evidence="1" id="KW-0805">Transcription regulation</keyword>